<dbReference type="RefSeq" id="WP_277415372.1">
    <property type="nucleotide sequence ID" value="NZ_CP119083.1"/>
</dbReference>
<reference evidence="2 3" key="1">
    <citation type="submission" date="2023-02" db="EMBL/GenBank/DDBJ databases">
        <title>Gemone sequence of Telluria chitinolytica ACM 3522T.</title>
        <authorList>
            <person name="Frediansyah A."/>
            <person name="Miess H."/>
            <person name="Gross H."/>
        </authorList>
    </citation>
    <scope>NUCLEOTIDE SEQUENCE [LARGE SCALE GENOMIC DNA]</scope>
    <source>
        <strain evidence="2 3">ACM 3522</strain>
    </source>
</reference>
<organism evidence="2 3">
    <name type="scientific">Pseudoduganella chitinolytica</name>
    <dbReference type="NCBI Taxonomy" id="34070"/>
    <lineage>
        <taxon>Bacteria</taxon>
        <taxon>Pseudomonadati</taxon>
        <taxon>Pseudomonadota</taxon>
        <taxon>Betaproteobacteria</taxon>
        <taxon>Burkholderiales</taxon>
        <taxon>Oxalobacteraceae</taxon>
        <taxon>Telluria group</taxon>
        <taxon>Pseudoduganella</taxon>
    </lineage>
</organism>
<protein>
    <recommendedName>
        <fullName evidence="4">Stereocilin</fullName>
    </recommendedName>
</protein>
<dbReference type="EMBL" id="CP119083">
    <property type="protein sequence ID" value="WEF32654.1"/>
    <property type="molecule type" value="Genomic_DNA"/>
</dbReference>
<evidence type="ECO:0008006" key="4">
    <source>
        <dbReference type="Google" id="ProtNLM"/>
    </source>
</evidence>
<proteinExistence type="predicted"/>
<evidence type="ECO:0000313" key="3">
    <source>
        <dbReference type="Proteomes" id="UP001216510"/>
    </source>
</evidence>
<accession>A0ABY8B9Q8</accession>
<gene>
    <name evidence="2" type="ORF">PX653_25125</name>
</gene>
<feature type="compositionally biased region" description="Pro residues" evidence="1">
    <location>
        <begin position="18"/>
        <end position="32"/>
    </location>
</feature>
<feature type="region of interest" description="Disordered" evidence="1">
    <location>
        <begin position="1"/>
        <end position="56"/>
    </location>
</feature>
<sequence>MDPMTIGRTVEAHRAPDLPVPVDEPTPDPQPVHPHHPNSPLEQDDPVPDHKPEVGG</sequence>
<evidence type="ECO:0000313" key="2">
    <source>
        <dbReference type="EMBL" id="WEF32654.1"/>
    </source>
</evidence>
<feature type="compositionally biased region" description="Basic and acidic residues" evidence="1">
    <location>
        <begin position="47"/>
        <end position="56"/>
    </location>
</feature>
<evidence type="ECO:0000256" key="1">
    <source>
        <dbReference type="SAM" id="MobiDB-lite"/>
    </source>
</evidence>
<dbReference type="Proteomes" id="UP001216510">
    <property type="component" value="Chromosome"/>
</dbReference>
<name>A0ABY8B9Q8_9BURK</name>
<keyword evidence="3" id="KW-1185">Reference proteome</keyword>